<evidence type="ECO:0000313" key="1">
    <source>
        <dbReference type="EMBL" id="EMY13107.1"/>
    </source>
</evidence>
<dbReference type="Proteomes" id="UP000012249">
    <property type="component" value="Unassembled WGS sequence"/>
</dbReference>
<organism evidence="1 2">
    <name type="scientific">Leptospira weilii str. Ecochallenge</name>
    <dbReference type="NCBI Taxonomy" id="1049986"/>
    <lineage>
        <taxon>Bacteria</taxon>
        <taxon>Pseudomonadati</taxon>
        <taxon>Spirochaetota</taxon>
        <taxon>Spirochaetia</taxon>
        <taxon>Leptospirales</taxon>
        <taxon>Leptospiraceae</taxon>
        <taxon>Leptospira</taxon>
    </lineage>
</organism>
<evidence type="ECO:0000313" key="2">
    <source>
        <dbReference type="Proteomes" id="UP000012249"/>
    </source>
</evidence>
<dbReference type="EMBL" id="AHMI02000253">
    <property type="protein sequence ID" value="EMY13107.1"/>
    <property type="molecule type" value="Genomic_DNA"/>
</dbReference>
<proteinExistence type="predicted"/>
<dbReference type="AlphaFoldDB" id="N1U254"/>
<gene>
    <name evidence="1" type="ORF">LEP1GSC043_2423</name>
</gene>
<sequence length="72" mass="8193">MSLISAEHKVPPFGAEIRLAALDEIITDFLRSKYLAGIPLSEFSIADPESETREPFDLILKVYYILIKHDIM</sequence>
<comment type="caution">
    <text evidence="1">The sequence shown here is derived from an EMBL/GenBank/DDBJ whole genome shotgun (WGS) entry which is preliminary data.</text>
</comment>
<protein>
    <submittedName>
        <fullName evidence="1">Uncharacterized protein</fullName>
    </submittedName>
</protein>
<name>N1U254_9LEPT</name>
<accession>N1U254</accession>
<reference evidence="1 2" key="1">
    <citation type="submission" date="2013-02" db="EMBL/GenBank/DDBJ databases">
        <authorList>
            <person name="Harkins D.M."/>
            <person name="Durkin A.S."/>
            <person name="Brinkac L.M."/>
            <person name="Haft D.H."/>
            <person name="Selengut J.D."/>
            <person name="Sanka R."/>
            <person name="DePew J."/>
            <person name="Purushe J."/>
            <person name="Haake D.A."/>
            <person name="Matsunaga J."/>
            <person name="Vinetz J.M."/>
            <person name="Sutton G.G."/>
            <person name="Nierman W.C."/>
            <person name="Fouts D.E."/>
        </authorList>
    </citation>
    <scope>NUCLEOTIDE SEQUENCE [LARGE SCALE GENOMIC DNA]</scope>
    <source>
        <strain evidence="1 2">Ecochallenge</strain>
    </source>
</reference>